<protein>
    <submittedName>
        <fullName evidence="1">Uncharacterized protein</fullName>
    </submittedName>
</protein>
<name>A0A9N7TP57_PLEPL</name>
<dbReference type="AlphaFoldDB" id="A0A9N7TP57"/>
<organism evidence="1 2">
    <name type="scientific">Pleuronectes platessa</name>
    <name type="common">European plaice</name>
    <dbReference type="NCBI Taxonomy" id="8262"/>
    <lineage>
        <taxon>Eukaryota</taxon>
        <taxon>Metazoa</taxon>
        <taxon>Chordata</taxon>
        <taxon>Craniata</taxon>
        <taxon>Vertebrata</taxon>
        <taxon>Euteleostomi</taxon>
        <taxon>Actinopterygii</taxon>
        <taxon>Neopterygii</taxon>
        <taxon>Teleostei</taxon>
        <taxon>Neoteleostei</taxon>
        <taxon>Acanthomorphata</taxon>
        <taxon>Carangaria</taxon>
        <taxon>Pleuronectiformes</taxon>
        <taxon>Pleuronectoidei</taxon>
        <taxon>Pleuronectidae</taxon>
        <taxon>Pleuronectes</taxon>
    </lineage>
</organism>
<gene>
    <name evidence="1" type="ORF">PLEPLA_LOCUS3587</name>
</gene>
<comment type="caution">
    <text evidence="1">The sequence shown here is derived from an EMBL/GenBank/DDBJ whole genome shotgun (WGS) entry which is preliminary data.</text>
</comment>
<accession>A0A9N7TP57</accession>
<evidence type="ECO:0000313" key="2">
    <source>
        <dbReference type="Proteomes" id="UP001153269"/>
    </source>
</evidence>
<evidence type="ECO:0000313" key="1">
    <source>
        <dbReference type="EMBL" id="CAB1415869.1"/>
    </source>
</evidence>
<dbReference type="Proteomes" id="UP001153269">
    <property type="component" value="Unassembled WGS sequence"/>
</dbReference>
<proteinExistence type="predicted"/>
<reference evidence="1" key="1">
    <citation type="submission" date="2020-03" db="EMBL/GenBank/DDBJ databases">
        <authorList>
            <person name="Weist P."/>
        </authorList>
    </citation>
    <scope>NUCLEOTIDE SEQUENCE</scope>
</reference>
<dbReference type="EMBL" id="CADEAL010000178">
    <property type="protein sequence ID" value="CAB1415869.1"/>
    <property type="molecule type" value="Genomic_DNA"/>
</dbReference>
<keyword evidence="2" id="KW-1185">Reference proteome</keyword>
<sequence length="125" mass="14133">MWRGQTECETFKFIREKKFTDAPKVTLHTGETTETAFPPYSLGSRNTTVDYRGVANSNNETIHLTKWPEVVILQRHHTVGETQMRRAGWMCWKGSLRISSSVDSRSCPGGRAAVWRHRASAGTPP</sequence>